<keyword evidence="1" id="KW-0479">Metal-binding</keyword>
<feature type="domain" description="MYND-type" evidence="5">
    <location>
        <begin position="145"/>
        <end position="182"/>
    </location>
</feature>
<dbReference type="Pfam" id="PF01753">
    <property type="entry name" value="zf-MYND"/>
    <property type="match status" value="1"/>
</dbReference>
<evidence type="ECO:0000313" key="7">
    <source>
        <dbReference type="Proteomes" id="UP001497453"/>
    </source>
</evidence>
<evidence type="ECO:0000256" key="3">
    <source>
        <dbReference type="ARBA" id="ARBA00022833"/>
    </source>
</evidence>
<dbReference type="Gene3D" id="6.10.140.2220">
    <property type="match status" value="1"/>
</dbReference>
<evidence type="ECO:0000256" key="1">
    <source>
        <dbReference type="ARBA" id="ARBA00022723"/>
    </source>
</evidence>
<sequence length="206" mass="24021">MHFPVINMCPTEENIGKSFYAMQDGTRLRHWCLLAEIIDGFKEDGILMLEVRDAAREKCFVAFRDKNDQYGGHQFVDPDITSESRKMKGRKTIAILYPILRYDLPGNRKGFIIDDISNFTPIPHSIVELYDANDRLREVATECCLSGCSQKENLKACSVCYVVKYCGRDHQTKHWKVHKPECKANEALRWFTQRDWTHYDSKFSFP</sequence>
<evidence type="ECO:0000259" key="5">
    <source>
        <dbReference type="PROSITE" id="PS50865"/>
    </source>
</evidence>
<keyword evidence="3" id="KW-0862">Zinc</keyword>
<evidence type="ECO:0000313" key="6">
    <source>
        <dbReference type="EMBL" id="CAL1717219.1"/>
    </source>
</evidence>
<reference evidence="7" key="1">
    <citation type="submission" date="2024-04" db="EMBL/GenBank/DDBJ databases">
        <authorList>
            <person name="Shaw F."/>
            <person name="Minotto A."/>
        </authorList>
    </citation>
    <scope>NUCLEOTIDE SEQUENCE [LARGE SCALE GENOMIC DNA]</scope>
</reference>
<gene>
    <name evidence="6" type="ORF">GFSPODELE1_LOCUS11110</name>
</gene>
<dbReference type="EMBL" id="OZ037952">
    <property type="protein sequence ID" value="CAL1717219.1"/>
    <property type="molecule type" value="Genomic_DNA"/>
</dbReference>
<dbReference type="InterPro" id="IPR002893">
    <property type="entry name" value="Znf_MYND"/>
</dbReference>
<dbReference type="Proteomes" id="UP001497453">
    <property type="component" value="Chromosome 9"/>
</dbReference>
<organism evidence="6 7">
    <name type="scientific">Somion occarium</name>
    <dbReference type="NCBI Taxonomy" id="3059160"/>
    <lineage>
        <taxon>Eukaryota</taxon>
        <taxon>Fungi</taxon>
        <taxon>Dikarya</taxon>
        <taxon>Basidiomycota</taxon>
        <taxon>Agaricomycotina</taxon>
        <taxon>Agaricomycetes</taxon>
        <taxon>Polyporales</taxon>
        <taxon>Cerrenaceae</taxon>
        <taxon>Somion</taxon>
    </lineage>
</organism>
<protein>
    <recommendedName>
        <fullName evidence="5">MYND-type domain-containing protein</fullName>
    </recommendedName>
</protein>
<dbReference type="PROSITE" id="PS50865">
    <property type="entry name" value="ZF_MYND_2"/>
    <property type="match status" value="1"/>
</dbReference>
<evidence type="ECO:0000256" key="4">
    <source>
        <dbReference type="PROSITE-ProRule" id="PRU00134"/>
    </source>
</evidence>
<accession>A0ABP1EE99</accession>
<evidence type="ECO:0000256" key="2">
    <source>
        <dbReference type="ARBA" id="ARBA00022771"/>
    </source>
</evidence>
<keyword evidence="2 4" id="KW-0863">Zinc-finger</keyword>
<proteinExistence type="predicted"/>
<keyword evidence="7" id="KW-1185">Reference proteome</keyword>
<dbReference type="SUPFAM" id="SSF144232">
    <property type="entry name" value="HIT/MYND zinc finger-like"/>
    <property type="match status" value="1"/>
</dbReference>
<name>A0ABP1EE99_9APHY</name>